<keyword evidence="2" id="KW-1185">Reference proteome</keyword>
<gene>
    <name evidence="1" type="ORF">FQN60_005500</name>
</gene>
<organism evidence="1 2">
    <name type="scientific">Etheostoma spectabile</name>
    <name type="common">orangethroat darter</name>
    <dbReference type="NCBI Taxonomy" id="54343"/>
    <lineage>
        <taxon>Eukaryota</taxon>
        <taxon>Metazoa</taxon>
        <taxon>Chordata</taxon>
        <taxon>Craniata</taxon>
        <taxon>Vertebrata</taxon>
        <taxon>Euteleostomi</taxon>
        <taxon>Actinopterygii</taxon>
        <taxon>Neopterygii</taxon>
        <taxon>Teleostei</taxon>
        <taxon>Neoteleostei</taxon>
        <taxon>Acanthomorphata</taxon>
        <taxon>Eupercaria</taxon>
        <taxon>Perciformes</taxon>
        <taxon>Percoidei</taxon>
        <taxon>Percidae</taxon>
        <taxon>Etheostomatinae</taxon>
        <taxon>Etheostoma</taxon>
    </lineage>
</organism>
<sequence length="216" mass="24146">MEATDGGSSWIGDSSRSSMRGFLMFDSGLVRGVTLFRLIKVPGPFFISCRSIKHYLRSVSVGVHRLHIQRDGLHFAPVGDRGELQHRVEGTLQEVGQQAAHDSLVADDQDVLLPLQVHDDWLHPLDQVLVRLCWYLFAPRREACVPTQPALHVVGALSVPTQVDGAWLDVDVHQVVDNLALDVILDPVDEEAPTHVYHLDEREIPGGRTEWGERLM</sequence>
<reference evidence="1 2" key="1">
    <citation type="submission" date="2019-08" db="EMBL/GenBank/DDBJ databases">
        <title>A chromosome-level genome assembly, high-density linkage maps, and genome scans reveal the genomic architecture of hybrid incompatibilities underlying speciation via character displacement in darters (Percidae: Etheostominae).</title>
        <authorList>
            <person name="Moran R.L."/>
            <person name="Catchen J.M."/>
            <person name="Fuller R.C."/>
        </authorList>
    </citation>
    <scope>NUCLEOTIDE SEQUENCE [LARGE SCALE GENOMIC DNA]</scope>
    <source>
        <strain evidence="1">EspeVRDwgs_2016</strain>
        <tissue evidence="1">Muscle</tissue>
    </source>
</reference>
<proteinExistence type="predicted"/>
<name>A0A5J5CG05_9PERO</name>
<feature type="non-terminal residue" evidence="1">
    <location>
        <position position="216"/>
    </location>
</feature>
<accession>A0A5J5CG05</accession>
<evidence type="ECO:0000313" key="1">
    <source>
        <dbReference type="EMBL" id="KAA8579965.1"/>
    </source>
</evidence>
<dbReference type="Proteomes" id="UP000327493">
    <property type="component" value="Chromosome 23"/>
</dbReference>
<comment type="caution">
    <text evidence="1">The sequence shown here is derived from an EMBL/GenBank/DDBJ whole genome shotgun (WGS) entry which is preliminary data.</text>
</comment>
<protein>
    <submittedName>
        <fullName evidence="1">Uncharacterized protein</fullName>
    </submittedName>
</protein>
<evidence type="ECO:0000313" key="2">
    <source>
        <dbReference type="Proteomes" id="UP000327493"/>
    </source>
</evidence>
<dbReference type="AlphaFoldDB" id="A0A5J5CG05"/>
<dbReference type="EMBL" id="VOFY01000023">
    <property type="protein sequence ID" value="KAA8579965.1"/>
    <property type="molecule type" value="Genomic_DNA"/>
</dbReference>